<dbReference type="EMBL" id="UINC01125844">
    <property type="protein sequence ID" value="SVD03954.1"/>
    <property type="molecule type" value="Genomic_DNA"/>
</dbReference>
<keyword evidence="4 6" id="KW-1133">Transmembrane helix</keyword>
<feature type="transmembrane region" description="Helical" evidence="6">
    <location>
        <begin position="106"/>
        <end position="123"/>
    </location>
</feature>
<dbReference type="Pfam" id="PF00950">
    <property type="entry name" value="ABC-3"/>
    <property type="match status" value="1"/>
</dbReference>
<keyword evidence="5 6" id="KW-0472">Membrane</keyword>
<comment type="subcellular location">
    <subcellularLocation>
        <location evidence="1">Membrane</location>
        <topology evidence="1">Multi-pass membrane protein</topology>
    </subcellularLocation>
</comment>
<dbReference type="InterPro" id="IPR001626">
    <property type="entry name" value="ABC_TroCD"/>
</dbReference>
<protein>
    <recommendedName>
        <fullName evidence="8">Metal ABC transporter permease</fullName>
    </recommendedName>
</protein>
<evidence type="ECO:0000256" key="5">
    <source>
        <dbReference type="ARBA" id="ARBA00023136"/>
    </source>
</evidence>
<evidence type="ECO:0000256" key="6">
    <source>
        <dbReference type="SAM" id="Phobius"/>
    </source>
</evidence>
<dbReference type="GO" id="GO:0010043">
    <property type="term" value="P:response to zinc ion"/>
    <property type="evidence" value="ECO:0007669"/>
    <property type="project" value="TreeGrafter"/>
</dbReference>
<proteinExistence type="inferred from homology"/>
<organism evidence="7">
    <name type="scientific">marine metagenome</name>
    <dbReference type="NCBI Taxonomy" id="408172"/>
    <lineage>
        <taxon>unclassified sequences</taxon>
        <taxon>metagenomes</taxon>
        <taxon>ecological metagenomes</taxon>
    </lineage>
</organism>
<comment type="similarity">
    <text evidence="2">Belongs to the ABC-3 integral membrane protein family.</text>
</comment>
<sequence>TIVLLVVMIILYKPMVFVGFDFEGATVAGIPSDKLDYLLLVLLSVVIVMSLQVVGVVLVIGMLITPAAAASMIAKRFPQIIILGIIFGVISAVVGLYISYYFNLPSGPSIALVSSTIFGLSLVKNWKSR</sequence>
<reference evidence="7" key="1">
    <citation type="submission" date="2018-05" db="EMBL/GenBank/DDBJ databases">
        <authorList>
            <person name="Lanie J.A."/>
            <person name="Ng W.-L."/>
            <person name="Kazmierczak K.M."/>
            <person name="Andrzejewski T.M."/>
            <person name="Davidsen T.M."/>
            <person name="Wayne K.J."/>
            <person name="Tettelin H."/>
            <person name="Glass J.I."/>
            <person name="Rusch D."/>
            <person name="Podicherti R."/>
            <person name="Tsui H.-C.T."/>
            <person name="Winkler M.E."/>
        </authorList>
    </citation>
    <scope>NUCLEOTIDE SEQUENCE</scope>
</reference>
<dbReference type="PANTHER" id="PTHR30477">
    <property type="entry name" value="ABC-TRANSPORTER METAL-BINDING PROTEIN"/>
    <property type="match status" value="1"/>
</dbReference>
<gene>
    <name evidence="7" type="ORF">METZ01_LOCUS356808</name>
</gene>
<evidence type="ECO:0000256" key="3">
    <source>
        <dbReference type="ARBA" id="ARBA00022692"/>
    </source>
</evidence>
<dbReference type="AlphaFoldDB" id="A0A382S1Y3"/>
<evidence type="ECO:0000256" key="4">
    <source>
        <dbReference type="ARBA" id="ARBA00022989"/>
    </source>
</evidence>
<dbReference type="InterPro" id="IPR037294">
    <property type="entry name" value="ABC_BtuC-like"/>
</dbReference>
<evidence type="ECO:0008006" key="8">
    <source>
        <dbReference type="Google" id="ProtNLM"/>
    </source>
</evidence>
<feature type="transmembrane region" description="Helical" evidence="6">
    <location>
        <begin position="37"/>
        <end position="68"/>
    </location>
</feature>
<name>A0A382S1Y3_9ZZZZ</name>
<evidence type="ECO:0000256" key="2">
    <source>
        <dbReference type="ARBA" id="ARBA00008034"/>
    </source>
</evidence>
<dbReference type="GO" id="GO:0055085">
    <property type="term" value="P:transmembrane transport"/>
    <property type="evidence" value="ECO:0007669"/>
    <property type="project" value="InterPro"/>
</dbReference>
<dbReference type="Gene3D" id="1.10.3470.10">
    <property type="entry name" value="ABC transporter involved in vitamin B12 uptake, BtuC"/>
    <property type="match status" value="1"/>
</dbReference>
<accession>A0A382S1Y3</accession>
<feature type="non-terminal residue" evidence="7">
    <location>
        <position position="1"/>
    </location>
</feature>
<dbReference type="PANTHER" id="PTHR30477:SF0">
    <property type="entry name" value="METAL TRANSPORT SYSTEM MEMBRANE PROTEIN TM_0125-RELATED"/>
    <property type="match status" value="1"/>
</dbReference>
<dbReference type="SUPFAM" id="SSF81345">
    <property type="entry name" value="ABC transporter involved in vitamin B12 uptake, BtuC"/>
    <property type="match status" value="1"/>
</dbReference>
<evidence type="ECO:0000256" key="1">
    <source>
        <dbReference type="ARBA" id="ARBA00004141"/>
    </source>
</evidence>
<keyword evidence="3 6" id="KW-0812">Transmembrane</keyword>
<evidence type="ECO:0000313" key="7">
    <source>
        <dbReference type="EMBL" id="SVD03954.1"/>
    </source>
</evidence>
<dbReference type="GO" id="GO:0043190">
    <property type="term" value="C:ATP-binding cassette (ABC) transporter complex"/>
    <property type="evidence" value="ECO:0007669"/>
    <property type="project" value="InterPro"/>
</dbReference>
<feature type="transmembrane region" description="Helical" evidence="6">
    <location>
        <begin position="80"/>
        <end position="100"/>
    </location>
</feature>